<reference evidence="1" key="1">
    <citation type="journal article" date="2019" name="Sci. Rep.">
        <title>Draft genome of Tanacetum cinerariifolium, the natural source of mosquito coil.</title>
        <authorList>
            <person name="Yamashiro T."/>
            <person name="Shiraishi A."/>
            <person name="Satake H."/>
            <person name="Nakayama K."/>
        </authorList>
    </citation>
    <scope>NUCLEOTIDE SEQUENCE</scope>
</reference>
<dbReference type="AlphaFoldDB" id="A0A699X0Z2"/>
<dbReference type="EMBL" id="BKCJ011794372">
    <property type="protein sequence ID" value="GFD53447.1"/>
    <property type="molecule type" value="Genomic_DNA"/>
</dbReference>
<proteinExistence type="predicted"/>
<name>A0A699X0Z2_TANCI</name>
<gene>
    <name evidence="1" type="ORF">Tci_925416</name>
</gene>
<feature type="non-terminal residue" evidence="1">
    <location>
        <position position="1"/>
    </location>
</feature>
<comment type="caution">
    <text evidence="1">The sequence shown here is derived from an EMBL/GenBank/DDBJ whole genome shotgun (WGS) entry which is preliminary data.</text>
</comment>
<accession>A0A699X0Z2</accession>
<evidence type="ECO:0000313" key="1">
    <source>
        <dbReference type="EMBL" id="GFD53447.1"/>
    </source>
</evidence>
<protein>
    <submittedName>
        <fullName evidence="1">Uncharacterized protein</fullName>
    </submittedName>
</protein>
<sequence>LAEDARVQPDVGLELVLGRGPLLGGLLLGELLAVVWELTVVADVALAAAARAYLVLTGVEEDVFAEYTEAGLMGGKTQHDQVGVEAVDDVGRVGVMGGHGAL</sequence>
<organism evidence="1">
    <name type="scientific">Tanacetum cinerariifolium</name>
    <name type="common">Dalmatian daisy</name>
    <name type="synonym">Chrysanthemum cinerariifolium</name>
    <dbReference type="NCBI Taxonomy" id="118510"/>
    <lineage>
        <taxon>Eukaryota</taxon>
        <taxon>Viridiplantae</taxon>
        <taxon>Streptophyta</taxon>
        <taxon>Embryophyta</taxon>
        <taxon>Tracheophyta</taxon>
        <taxon>Spermatophyta</taxon>
        <taxon>Magnoliopsida</taxon>
        <taxon>eudicotyledons</taxon>
        <taxon>Gunneridae</taxon>
        <taxon>Pentapetalae</taxon>
        <taxon>asterids</taxon>
        <taxon>campanulids</taxon>
        <taxon>Asterales</taxon>
        <taxon>Asteraceae</taxon>
        <taxon>Asteroideae</taxon>
        <taxon>Anthemideae</taxon>
        <taxon>Anthemidinae</taxon>
        <taxon>Tanacetum</taxon>
    </lineage>
</organism>
<feature type="non-terminal residue" evidence="1">
    <location>
        <position position="102"/>
    </location>
</feature>